<accession>A0A078B1H5</accession>
<dbReference type="AlphaFoldDB" id="A0A078B1H5"/>
<gene>
    <name evidence="1" type="primary">Contig207.g243</name>
    <name evidence="1" type="ORF">STYLEM_17279</name>
</gene>
<dbReference type="Proteomes" id="UP000039865">
    <property type="component" value="Unassembled WGS sequence"/>
</dbReference>
<dbReference type="InParanoid" id="A0A078B1H5"/>
<organism evidence="1 2">
    <name type="scientific">Stylonychia lemnae</name>
    <name type="common">Ciliate</name>
    <dbReference type="NCBI Taxonomy" id="5949"/>
    <lineage>
        <taxon>Eukaryota</taxon>
        <taxon>Sar</taxon>
        <taxon>Alveolata</taxon>
        <taxon>Ciliophora</taxon>
        <taxon>Intramacronucleata</taxon>
        <taxon>Spirotrichea</taxon>
        <taxon>Stichotrichia</taxon>
        <taxon>Sporadotrichida</taxon>
        <taxon>Oxytrichidae</taxon>
        <taxon>Stylonychinae</taxon>
        <taxon>Stylonychia</taxon>
    </lineage>
</organism>
<evidence type="ECO:0000313" key="2">
    <source>
        <dbReference type="Proteomes" id="UP000039865"/>
    </source>
</evidence>
<protein>
    <recommendedName>
        <fullName evidence="3">Cadg domain containing protein</fullName>
    </recommendedName>
</protein>
<sequence>MNAVEEVTIVMIAKSTGDFLSLSTIFAGLVDRQSHQIVVDDQNNVYSSYANIDNELFGYLTNLQDERWMYLINFDAAFDFKVNFAKGIYISGVNVFYPMDVDASFDKSSNQSTVYIFAQTLKGIEIEFVAMSRGGNKLKAAVFDSFTNSYIVVNVKTINNGSSAFKSYSKYVGALMSYYQGQSCLKLNYGEQIKAFSRAQLTFQDISTSEFEVYTQNGDSLITSLENITQNLNDWCTNYLISIVETGNFTIEYNLYTGPQYYDIQNFSTNPLCIDANFTQQYQVVHMLNETNSDGNQFCETVIYLIDSTTQSSFDSSIFSYNNSTAPYTIYSNTNTASQSTFKSLTLLAYYKDGDPSAAIASLILKVNLYDCLTSIFLPLNYSNTIYKLLEPKQDIALGTWTKYYSYYECGEYQLTPKLLNQTTNSVMSLPIIFTHDITNNQLSISTNDVTKEGTYMIRIFGQLLSYPSVQNHSDFEVDVRCIVKDLTYQDIPTQFYRFISFDQSQRKFSIYTDNGYFANKYIIRINALVLAPLIYSYIYFEDQDFSLYVISQKYSIANEGPPYFDEQLKFIYMVVNQEFLYTLPNIIEPDNEKYTIRLDLGQTGLFTKFINPNLKFDPTFKNNGTYMIQITLEDSNINKKSTKYFLNVVVLSEEQASNGSYGFLNNKLKVIKSGFSPILIPIIKTIDQTGGMIQSRQSFYKMGYFQKRIQICPFPMSIVWSASLQYLWGMINVLQIIAHLPLYNINFPDNAKLLYSLIISISQFDILPTTYFDQFFQFSDEQPINDRFSDMDIFQCLTYYI</sequence>
<dbReference type="EMBL" id="CCKQ01016286">
    <property type="protein sequence ID" value="CDW88161.1"/>
    <property type="molecule type" value="Genomic_DNA"/>
</dbReference>
<evidence type="ECO:0000313" key="1">
    <source>
        <dbReference type="EMBL" id="CDW88161.1"/>
    </source>
</evidence>
<reference evidence="1 2" key="1">
    <citation type="submission" date="2014-06" db="EMBL/GenBank/DDBJ databases">
        <authorList>
            <person name="Swart Estienne"/>
        </authorList>
    </citation>
    <scope>NUCLEOTIDE SEQUENCE [LARGE SCALE GENOMIC DNA]</scope>
    <source>
        <strain evidence="1 2">130c</strain>
    </source>
</reference>
<dbReference type="OrthoDB" id="327661at2759"/>
<keyword evidence="2" id="KW-1185">Reference proteome</keyword>
<name>A0A078B1H5_STYLE</name>
<evidence type="ECO:0008006" key="3">
    <source>
        <dbReference type="Google" id="ProtNLM"/>
    </source>
</evidence>
<proteinExistence type="predicted"/>